<protein>
    <recommendedName>
        <fullName evidence="2">PARP catalytic domain-containing protein</fullName>
    </recommendedName>
</protein>
<organism evidence="1">
    <name type="scientific">Vitrella brassicaformis</name>
    <dbReference type="NCBI Taxonomy" id="1169539"/>
    <lineage>
        <taxon>Eukaryota</taxon>
        <taxon>Sar</taxon>
        <taxon>Alveolata</taxon>
        <taxon>Colpodellida</taxon>
        <taxon>Vitrellaceae</taxon>
        <taxon>Vitrella</taxon>
    </lineage>
</organism>
<reference evidence="1" key="1">
    <citation type="submission" date="2021-01" db="EMBL/GenBank/DDBJ databases">
        <authorList>
            <person name="Corre E."/>
            <person name="Pelletier E."/>
            <person name="Niang G."/>
            <person name="Scheremetjew M."/>
            <person name="Finn R."/>
            <person name="Kale V."/>
            <person name="Holt S."/>
            <person name="Cochrane G."/>
            <person name="Meng A."/>
            <person name="Brown T."/>
            <person name="Cohen L."/>
        </authorList>
    </citation>
    <scope>NUCLEOTIDE SEQUENCE</scope>
    <source>
        <strain evidence="1">CCMP3346</strain>
    </source>
</reference>
<dbReference type="EMBL" id="HBGB01048906">
    <property type="protein sequence ID" value="CAD9073579.1"/>
    <property type="molecule type" value="Transcribed_RNA"/>
</dbReference>
<dbReference type="Gene3D" id="3.90.228.10">
    <property type="match status" value="1"/>
</dbReference>
<evidence type="ECO:0000313" key="1">
    <source>
        <dbReference type="EMBL" id="CAD9073579.1"/>
    </source>
</evidence>
<accession>A0A7S1KGW4</accession>
<gene>
    <name evidence="1" type="ORF">VBRA1451_LOCUS28663</name>
</gene>
<name>A0A7S1KGW4_9ALVE</name>
<sequence length="128" mass="14851">MIAYHQTDEKSAKNIYHRGVDISLCQPYIAGKGFYTTSREDYTHHKAHNRGFMVKLGLRLGRARIFDEDGRGRARARGPLNEPLDGERLKAMGYDSVIVAYTNFLEYIIYEGARAVPLDWYPYPRQRH</sequence>
<dbReference type="AlphaFoldDB" id="A0A7S1KGW4"/>
<evidence type="ECO:0008006" key="2">
    <source>
        <dbReference type="Google" id="ProtNLM"/>
    </source>
</evidence>
<proteinExistence type="predicted"/>